<dbReference type="GO" id="GO:0005886">
    <property type="term" value="C:plasma membrane"/>
    <property type="evidence" value="ECO:0007669"/>
    <property type="project" value="TreeGrafter"/>
</dbReference>
<dbReference type="AlphaFoldDB" id="A0A922CV26"/>
<gene>
    <name evidence="7" type="ORF">O3G_MSEX011338</name>
</gene>
<dbReference type="InterPro" id="IPR050278">
    <property type="entry name" value="Serine_Prot_S9B/DPPIV"/>
</dbReference>
<keyword evidence="2" id="KW-0325">Glycoprotein</keyword>
<dbReference type="GO" id="GO:0006508">
    <property type="term" value="P:proteolysis"/>
    <property type="evidence" value="ECO:0007669"/>
    <property type="project" value="InterPro"/>
</dbReference>
<dbReference type="Pfam" id="PF00930">
    <property type="entry name" value="DPPIV_N"/>
    <property type="match status" value="1"/>
</dbReference>
<sequence length="644" mass="72650">MHFFIKVIFIVLDVLYRYSTLAEYSVLDIKNKAILKLADSPLQVVVWGGGRSLAYVQNNNVYYVPDALRPSLVVALTTEGIPGEVYYGATDWIYEEEVFNAAEAIWFSPSGTYLAVAYFNDTQVESAVFPYYGDPTDINNQYPEIVQFKYPKAGRTNPDVGLRVFKLDELNNEPWNIPAPVDVVGLDHILGRINWASDQNLVVLWLNRRQSISILVNCDLKRDKCSIVKEQTEPNGWIDITAPFFDKTGTKMVEIQPLYNGEQRFPHAAKFDFSSFTTEDLSPGNSTVTEILGWNQETDTVYYIVAPGYVPWLRQVWATSGGVVRCVTCKEPSCRHVTADFSSGANYAVITCSACNIPPKIFLYDSVADTLKLLQDNRRLTDTLSQYKLPMTLFNMINIGEEIRAHVKLLLPPGIKSGEKYPMVVRVYAGPGTTRVRDNYDLEYYNTYLSANRSIIVASIDVRGSGVMGVEAMHAVNTALGTVEISDTLATIRSLATLYPFIDPDRIGVWGWSYGGFATTMMLIQDDQNTIACGAAVAPVTSWLYYDSIYTERYMDTPQSNPIGYQRSDLTALAEDLRDRQYMLVHGTGDDNVHSQHSLQLAKQLQHKDIAFEQMTYTDENHSLMGVSRHFYHSLDNFWTKCFK</sequence>
<dbReference type="Pfam" id="PF00326">
    <property type="entry name" value="Peptidase_S9"/>
    <property type="match status" value="1"/>
</dbReference>
<feature type="chain" id="PRO_5037687130" description="Venom dipeptidyl peptidase 4" evidence="4">
    <location>
        <begin position="23"/>
        <end position="644"/>
    </location>
</feature>
<dbReference type="InterPro" id="IPR002469">
    <property type="entry name" value="Peptidase_S9B_N"/>
</dbReference>
<feature type="domain" description="Peptidase S9 prolyl oligopeptidase catalytic" evidence="5">
    <location>
        <begin position="445"/>
        <end position="644"/>
    </location>
</feature>
<dbReference type="PANTHER" id="PTHR11731">
    <property type="entry name" value="PROTEASE FAMILY S9B,C DIPEPTIDYL-PEPTIDASE IV-RELATED"/>
    <property type="match status" value="1"/>
</dbReference>
<name>A0A922CV26_MANSE</name>
<evidence type="ECO:0000256" key="4">
    <source>
        <dbReference type="SAM" id="SignalP"/>
    </source>
</evidence>
<evidence type="ECO:0000313" key="8">
    <source>
        <dbReference type="Proteomes" id="UP000791440"/>
    </source>
</evidence>
<reference evidence="7" key="1">
    <citation type="journal article" date="2016" name="Insect Biochem. Mol. Biol.">
        <title>Multifaceted biological insights from a draft genome sequence of the tobacco hornworm moth, Manduca sexta.</title>
        <authorList>
            <person name="Kanost M.R."/>
            <person name="Arrese E.L."/>
            <person name="Cao X."/>
            <person name="Chen Y.R."/>
            <person name="Chellapilla S."/>
            <person name="Goldsmith M.R."/>
            <person name="Grosse-Wilde E."/>
            <person name="Heckel D.G."/>
            <person name="Herndon N."/>
            <person name="Jiang H."/>
            <person name="Papanicolaou A."/>
            <person name="Qu J."/>
            <person name="Soulages J.L."/>
            <person name="Vogel H."/>
            <person name="Walters J."/>
            <person name="Waterhouse R.M."/>
            <person name="Ahn S.J."/>
            <person name="Almeida F.C."/>
            <person name="An C."/>
            <person name="Aqrawi P."/>
            <person name="Bretschneider A."/>
            <person name="Bryant W.B."/>
            <person name="Bucks S."/>
            <person name="Chao H."/>
            <person name="Chevignon G."/>
            <person name="Christen J.M."/>
            <person name="Clarke D.F."/>
            <person name="Dittmer N.T."/>
            <person name="Ferguson L.C.F."/>
            <person name="Garavelou S."/>
            <person name="Gordon K.H.J."/>
            <person name="Gunaratna R.T."/>
            <person name="Han Y."/>
            <person name="Hauser F."/>
            <person name="He Y."/>
            <person name="Heidel-Fischer H."/>
            <person name="Hirsh A."/>
            <person name="Hu Y."/>
            <person name="Jiang H."/>
            <person name="Kalra D."/>
            <person name="Klinner C."/>
            <person name="Konig C."/>
            <person name="Kovar C."/>
            <person name="Kroll A.R."/>
            <person name="Kuwar S.S."/>
            <person name="Lee S.L."/>
            <person name="Lehman R."/>
            <person name="Li K."/>
            <person name="Li Z."/>
            <person name="Liang H."/>
            <person name="Lovelace S."/>
            <person name="Lu Z."/>
            <person name="Mansfield J.H."/>
            <person name="McCulloch K.J."/>
            <person name="Mathew T."/>
            <person name="Morton B."/>
            <person name="Muzny D.M."/>
            <person name="Neunemann D."/>
            <person name="Ongeri F."/>
            <person name="Pauchet Y."/>
            <person name="Pu L.L."/>
            <person name="Pyrousis I."/>
            <person name="Rao X.J."/>
            <person name="Redding A."/>
            <person name="Roesel C."/>
            <person name="Sanchez-Gracia A."/>
            <person name="Schaack S."/>
            <person name="Shukla A."/>
            <person name="Tetreau G."/>
            <person name="Wang Y."/>
            <person name="Xiong G.H."/>
            <person name="Traut W."/>
            <person name="Walsh T.K."/>
            <person name="Worley K.C."/>
            <person name="Wu D."/>
            <person name="Wu W."/>
            <person name="Wu Y.Q."/>
            <person name="Zhang X."/>
            <person name="Zou Z."/>
            <person name="Zucker H."/>
            <person name="Briscoe A.D."/>
            <person name="Burmester T."/>
            <person name="Clem R.J."/>
            <person name="Feyereisen R."/>
            <person name="Grimmelikhuijzen C.J.P."/>
            <person name="Hamodrakas S.J."/>
            <person name="Hansson B.S."/>
            <person name="Huguet E."/>
            <person name="Jermiin L.S."/>
            <person name="Lan Q."/>
            <person name="Lehman H.K."/>
            <person name="Lorenzen M."/>
            <person name="Merzendorfer H."/>
            <person name="Michalopoulos I."/>
            <person name="Morton D.B."/>
            <person name="Muthukrishnan S."/>
            <person name="Oakeshott J.G."/>
            <person name="Palmer W."/>
            <person name="Park Y."/>
            <person name="Passarelli A.L."/>
            <person name="Rozas J."/>
            <person name="Schwartz L.M."/>
            <person name="Smith W."/>
            <person name="Southgate A."/>
            <person name="Vilcinskas A."/>
            <person name="Vogt R."/>
            <person name="Wang P."/>
            <person name="Werren J."/>
            <person name="Yu X.Q."/>
            <person name="Zhou J.J."/>
            <person name="Brown S.J."/>
            <person name="Scherer S.E."/>
            <person name="Richards S."/>
            <person name="Blissard G.W."/>
        </authorList>
    </citation>
    <scope>NUCLEOTIDE SEQUENCE</scope>
</reference>
<keyword evidence="4" id="KW-0732">Signal</keyword>
<evidence type="ECO:0000313" key="7">
    <source>
        <dbReference type="EMBL" id="KAG6459334.1"/>
    </source>
</evidence>
<dbReference type="GO" id="GO:0008236">
    <property type="term" value="F:serine-type peptidase activity"/>
    <property type="evidence" value="ECO:0007669"/>
    <property type="project" value="InterPro"/>
</dbReference>
<evidence type="ECO:0000256" key="3">
    <source>
        <dbReference type="ARBA" id="ARBA00072929"/>
    </source>
</evidence>
<dbReference type="Proteomes" id="UP000791440">
    <property type="component" value="Unassembled WGS sequence"/>
</dbReference>
<dbReference type="EMBL" id="JH668618">
    <property type="protein sequence ID" value="KAG6459334.1"/>
    <property type="molecule type" value="Genomic_DNA"/>
</dbReference>
<protein>
    <recommendedName>
        <fullName evidence="3">Venom dipeptidyl peptidase 4</fullName>
    </recommendedName>
</protein>
<feature type="signal peptide" evidence="4">
    <location>
        <begin position="1"/>
        <end position="22"/>
    </location>
</feature>
<feature type="domain" description="Dipeptidylpeptidase IV N-terminal" evidence="6">
    <location>
        <begin position="15"/>
        <end position="359"/>
    </location>
</feature>
<comment type="similarity">
    <text evidence="1">Belongs to the peptidase S9B family. DPPIV subfamily.</text>
</comment>
<evidence type="ECO:0000259" key="5">
    <source>
        <dbReference type="Pfam" id="PF00326"/>
    </source>
</evidence>
<proteinExistence type="inferred from homology"/>
<comment type="caution">
    <text evidence="7">The sequence shown here is derived from an EMBL/GenBank/DDBJ whole genome shotgun (WGS) entry which is preliminary data.</text>
</comment>
<keyword evidence="8" id="KW-1185">Reference proteome</keyword>
<organism evidence="7 8">
    <name type="scientific">Manduca sexta</name>
    <name type="common">Tobacco hawkmoth</name>
    <name type="synonym">Tobacco hornworm</name>
    <dbReference type="NCBI Taxonomy" id="7130"/>
    <lineage>
        <taxon>Eukaryota</taxon>
        <taxon>Metazoa</taxon>
        <taxon>Ecdysozoa</taxon>
        <taxon>Arthropoda</taxon>
        <taxon>Hexapoda</taxon>
        <taxon>Insecta</taxon>
        <taxon>Pterygota</taxon>
        <taxon>Neoptera</taxon>
        <taxon>Endopterygota</taxon>
        <taxon>Lepidoptera</taxon>
        <taxon>Glossata</taxon>
        <taxon>Ditrysia</taxon>
        <taxon>Bombycoidea</taxon>
        <taxon>Sphingidae</taxon>
        <taxon>Sphinginae</taxon>
        <taxon>Sphingini</taxon>
        <taxon>Manduca</taxon>
    </lineage>
</organism>
<dbReference type="PANTHER" id="PTHR11731:SF154">
    <property type="entry name" value="VENOM DIPEPTIDYL PEPTIDASE 4-LIKE PROTEIN"/>
    <property type="match status" value="1"/>
</dbReference>
<reference evidence="7" key="2">
    <citation type="submission" date="2020-12" db="EMBL/GenBank/DDBJ databases">
        <authorList>
            <person name="Kanost M."/>
        </authorList>
    </citation>
    <scope>NUCLEOTIDE SEQUENCE</scope>
</reference>
<evidence type="ECO:0000259" key="6">
    <source>
        <dbReference type="Pfam" id="PF00930"/>
    </source>
</evidence>
<dbReference type="InterPro" id="IPR001375">
    <property type="entry name" value="Peptidase_S9_cat"/>
</dbReference>
<evidence type="ECO:0000256" key="2">
    <source>
        <dbReference type="ARBA" id="ARBA00023180"/>
    </source>
</evidence>
<dbReference type="GO" id="GO:0008239">
    <property type="term" value="F:dipeptidyl-peptidase activity"/>
    <property type="evidence" value="ECO:0007669"/>
    <property type="project" value="TreeGrafter"/>
</dbReference>
<accession>A0A922CV26</accession>
<evidence type="ECO:0000256" key="1">
    <source>
        <dbReference type="ARBA" id="ARBA00010036"/>
    </source>
</evidence>
<dbReference type="FunFam" id="3.40.50.1820:FF:000003">
    <property type="entry name" value="Dipeptidyl peptidase 4"/>
    <property type="match status" value="1"/>
</dbReference>